<feature type="transmembrane region" description="Helical" evidence="8">
    <location>
        <begin position="239"/>
        <end position="262"/>
    </location>
</feature>
<evidence type="ECO:0000256" key="3">
    <source>
        <dbReference type="ARBA" id="ARBA00022475"/>
    </source>
</evidence>
<dbReference type="PANTHER" id="PTHR42703">
    <property type="entry name" value="NADH DEHYDROGENASE"/>
    <property type="match status" value="1"/>
</dbReference>
<dbReference type="NCBIfam" id="NF009306">
    <property type="entry name" value="PRK12663.1"/>
    <property type="match status" value="1"/>
</dbReference>
<dbReference type="GO" id="GO:0042773">
    <property type="term" value="P:ATP synthesis coupled electron transport"/>
    <property type="evidence" value="ECO:0007669"/>
    <property type="project" value="InterPro"/>
</dbReference>
<evidence type="ECO:0000256" key="6">
    <source>
        <dbReference type="ARBA" id="ARBA00023136"/>
    </source>
</evidence>
<keyword evidence="3" id="KW-1003">Cell membrane</keyword>
<feature type="domain" description="NADH:quinone oxidoreductase/Mrp antiporter transmembrane" evidence="9">
    <location>
        <begin position="126"/>
        <end position="414"/>
    </location>
</feature>
<feature type="transmembrane region" description="Helical" evidence="8">
    <location>
        <begin position="405"/>
        <end position="429"/>
    </location>
</feature>
<evidence type="ECO:0000256" key="4">
    <source>
        <dbReference type="ARBA" id="ARBA00022692"/>
    </source>
</evidence>
<dbReference type="PRINTS" id="PR01437">
    <property type="entry name" value="NUOXDRDTASE4"/>
</dbReference>
<evidence type="ECO:0000313" key="10">
    <source>
        <dbReference type="EMBL" id="HFG19709.1"/>
    </source>
</evidence>
<feature type="transmembrane region" description="Helical" evidence="8">
    <location>
        <begin position="202"/>
        <end position="227"/>
    </location>
</feature>
<keyword evidence="4 7" id="KW-0812">Transmembrane</keyword>
<reference evidence="10" key="1">
    <citation type="journal article" date="2020" name="mSystems">
        <title>Genome- and Community-Level Interaction Insights into Carbon Utilization and Element Cycling Functions of Hydrothermarchaeota in Hydrothermal Sediment.</title>
        <authorList>
            <person name="Zhou Z."/>
            <person name="Liu Y."/>
            <person name="Xu W."/>
            <person name="Pan J."/>
            <person name="Luo Z.H."/>
            <person name="Li M."/>
        </authorList>
    </citation>
    <scope>NUCLEOTIDE SEQUENCE [LARGE SCALE GENOMIC DNA]</scope>
    <source>
        <strain evidence="10">SpSt-524</strain>
    </source>
</reference>
<feature type="transmembrane region" description="Helical" evidence="8">
    <location>
        <begin position="106"/>
        <end position="125"/>
    </location>
</feature>
<dbReference type="PANTHER" id="PTHR42703:SF1">
    <property type="entry name" value="NA(+)_H(+) ANTIPORTER SUBUNIT D1"/>
    <property type="match status" value="1"/>
</dbReference>
<feature type="transmembrane region" description="Helical" evidence="8">
    <location>
        <begin position="441"/>
        <end position="464"/>
    </location>
</feature>
<feature type="transmembrane region" description="Helical" evidence="8">
    <location>
        <begin position="366"/>
        <end position="385"/>
    </location>
</feature>
<feature type="transmembrane region" description="Helical" evidence="8">
    <location>
        <begin position="268"/>
        <end position="290"/>
    </location>
</feature>
<evidence type="ECO:0000259" key="9">
    <source>
        <dbReference type="Pfam" id="PF00361"/>
    </source>
</evidence>
<feature type="transmembrane region" description="Helical" evidence="8">
    <location>
        <begin position="30"/>
        <end position="48"/>
    </location>
</feature>
<dbReference type="EMBL" id="DSWI01000009">
    <property type="protein sequence ID" value="HFG19709.1"/>
    <property type="molecule type" value="Genomic_DNA"/>
</dbReference>
<accession>A0A7C3DER4</accession>
<keyword evidence="6 8" id="KW-0472">Membrane</keyword>
<feature type="transmembrane region" description="Helical" evidence="8">
    <location>
        <begin position="302"/>
        <end position="321"/>
    </location>
</feature>
<dbReference type="InterPro" id="IPR050586">
    <property type="entry name" value="CPA3_Na-H_Antiporter_D"/>
</dbReference>
<feature type="transmembrane region" description="Helical" evidence="8">
    <location>
        <begin position="327"/>
        <end position="345"/>
    </location>
</feature>
<evidence type="ECO:0000256" key="5">
    <source>
        <dbReference type="ARBA" id="ARBA00022989"/>
    </source>
</evidence>
<organism evidence="10">
    <name type="scientific">Meiothermus ruber</name>
    <dbReference type="NCBI Taxonomy" id="277"/>
    <lineage>
        <taxon>Bacteria</taxon>
        <taxon>Thermotogati</taxon>
        <taxon>Deinococcota</taxon>
        <taxon>Deinococci</taxon>
        <taxon>Thermales</taxon>
        <taxon>Thermaceae</taxon>
        <taxon>Meiothermus</taxon>
    </lineage>
</organism>
<protein>
    <submittedName>
        <fullName evidence="10">Na+/H+ antiporter subunit D</fullName>
    </submittedName>
</protein>
<evidence type="ECO:0000256" key="7">
    <source>
        <dbReference type="RuleBase" id="RU000320"/>
    </source>
</evidence>
<feature type="transmembrane region" description="Helical" evidence="8">
    <location>
        <begin position="68"/>
        <end position="94"/>
    </location>
</feature>
<name>A0A7C3DER4_MEIRU</name>
<comment type="similarity">
    <text evidence="2">Belongs to the CPA3 antiporters (TC 2.A.63) subunit D family.</text>
</comment>
<sequence>MSWLLVLPLLIPLTTGILCLVLPGRTAQRVLGLAGALGLLAAGLALLAQVQRLGIQAVQIGNWPAPFGITFVADHLSALMVLVTGVVAVAVALFALAENDPAREGLGYYALGHLLLFGVNGAFLTGDLFNLYVWFEVLLLSSFVLMILGGSKAQLAGGVKYFAVSLLSSILFLVAVGLLYGATGALNMADLALRVERVHPGLLTALSMLFLVAFGLKAAVFPFFFWLPASYPAPPAMISALFAGLLTKVGVYALIRVFTLLFTHDTGFTHSLILWVAGFTLLLGVLMALAQGELRRLLSFQLVSHIGYMLMGLGILTPLALAGSVFYALNHMIVIAALFLLMGLLQRLQGTTVLVRMGGLYRPYPWLAVLFLLPAFSLAGLPPFSGFWAKYTLVAAGLQAGQYGIVAVALLVGLLTLLSMGLVFAEVFWKKAPGEVRAAPGSLGGLVLPVGLLAVLTLGIGLWAEPLLSLSQAAARELLEPTGYIQAVLGVSR</sequence>
<evidence type="ECO:0000256" key="2">
    <source>
        <dbReference type="ARBA" id="ARBA00005346"/>
    </source>
</evidence>
<feature type="transmembrane region" description="Helical" evidence="8">
    <location>
        <begin position="161"/>
        <end position="182"/>
    </location>
</feature>
<evidence type="ECO:0000256" key="8">
    <source>
        <dbReference type="SAM" id="Phobius"/>
    </source>
</evidence>
<dbReference type="InterPro" id="IPR003918">
    <property type="entry name" value="NADH_UbQ_OxRdtase"/>
</dbReference>
<dbReference type="InterPro" id="IPR001750">
    <property type="entry name" value="ND/Mrp_TM"/>
</dbReference>
<gene>
    <name evidence="10" type="ORF">ENS82_03175</name>
</gene>
<comment type="subcellular location">
    <subcellularLocation>
        <location evidence="1">Cell membrane</location>
        <topology evidence="1">Multi-pass membrane protein</topology>
    </subcellularLocation>
    <subcellularLocation>
        <location evidence="7">Membrane</location>
        <topology evidence="7">Multi-pass membrane protein</topology>
    </subcellularLocation>
</comment>
<evidence type="ECO:0000256" key="1">
    <source>
        <dbReference type="ARBA" id="ARBA00004651"/>
    </source>
</evidence>
<dbReference type="AlphaFoldDB" id="A0A7C3DER4"/>
<dbReference type="Pfam" id="PF00361">
    <property type="entry name" value="Proton_antipo_M"/>
    <property type="match status" value="1"/>
</dbReference>
<feature type="transmembrane region" description="Helical" evidence="8">
    <location>
        <begin position="6"/>
        <end position="23"/>
    </location>
</feature>
<comment type="caution">
    <text evidence="10">The sequence shown here is derived from an EMBL/GenBank/DDBJ whole genome shotgun (WGS) entry which is preliminary data.</text>
</comment>
<proteinExistence type="inferred from homology"/>
<keyword evidence="5 8" id="KW-1133">Transmembrane helix</keyword>
<feature type="transmembrane region" description="Helical" evidence="8">
    <location>
        <begin position="131"/>
        <end position="149"/>
    </location>
</feature>
<dbReference type="GO" id="GO:0008137">
    <property type="term" value="F:NADH dehydrogenase (ubiquinone) activity"/>
    <property type="evidence" value="ECO:0007669"/>
    <property type="project" value="InterPro"/>
</dbReference>
<dbReference type="GO" id="GO:0005886">
    <property type="term" value="C:plasma membrane"/>
    <property type="evidence" value="ECO:0007669"/>
    <property type="project" value="UniProtKB-SubCell"/>
</dbReference>